<comment type="caution">
    <text evidence="2">The sequence shown here is derived from an EMBL/GenBank/DDBJ whole genome shotgun (WGS) entry which is preliminary data.</text>
</comment>
<dbReference type="InParanoid" id="A0A401GM74"/>
<dbReference type="AlphaFoldDB" id="A0A401GM74"/>
<feature type="compositionally biased region" description="Basic and acidic residues" evidence="1">
    <location>
        <begin position="115"/>
        <end position="130"/>
    </location>
</feature>
<sequence>MLIFLIPGAPRPNVFFTVSLADPCEYVPLSPGWAAQLHALQADELDMPSSVHALDKATWLLAILTEVTFDLTTLTISCAFTDGPPIEWPLDDPACVRMLEDVLADVVLATGELEREREKELQTEREREQQTEPANKAELVPAAKPVKHKKQRSLLMSLVSSLNKLTQSVCADSSAPSGLRRTSLLTAPAPPPGRPPRVSLPLHRPPISAFLPPSRKVPLPRVPPPAPSILYQHRARSALVEVFRASIVPALRARMVPRAYRAWAAQNMLQRVEGQMTAIVQDAGGVPALGGELDLMRGALPGTGRGARRVSSSPFFDDEFDDASLTDSVSTDTDGSSVHTPVDSHSSSPFDHPEKLAAGHGPAQQLPRTPSPPVFSREDLAEYTALSAQCLRLRQVLARAEAAQLDAQHDERAFLAVLEVKSRRRAWSNRAYLGGAHYSGIGLATPFRSSPLARYEPVMPARLAEVGRTRERRQRELDVCTGEINVATLFPVCEEEEEDDMLVGGQKGGYQYGQLLGPPAITRSGEEGSLARPPIRSRTLSMHSLDLDLVLVPDSPRLQAASLPLPLAPPPALRSPPPSMNVNVNVKPMRPAMLEPRTKFALFEQVDHPERVLVDDAVEFTLAMDLPAPPPYSRVQVQTHGNVLPHVKEWDAAQSR</sequence>
<feature type="region of interest" description="Disordered" evidence="1">
    <location>
        <begin position="115"/>
        <end position="135"/>
    </location>
</feature>
<dbReference type="OrthoDB" id="3224257at2759"/>
<evidence type="ECO:0000256" key="1">
    <source>
        <dbReference type="SAM" id="MobiDB-lite"/>
    </source>
</evidence>
<keyword evidence="3" id="KW-1185">Reference proteome</keyword>
<evidence type="ECO:0000313" key="2">
    <source>
        <dbReference type="EMBL" id="GBE83296.1"/>
    </source>
</evidence>
<evidence type="ECO:0000313" key="3">
    <source>
        <dbReference type="Proteomes" id="UP000287166"/>
    </source>
</evidence>
<dbReference type="Proteomes" id="UP000287166">
    <property type="component" value="Unassembled WGS sequence"/>
</dbReference>
<organism evidence="2 3">
    <name type="scientific">Sparassis crispa</name>
    <dbReference type="NCBI Taxonomy" id="139825"/>
    <lineage>
        <taxon>Eukaryota</taxon>
        <taxon>Fungi</taxon>
        <taxon>Dikarya</taxon>
        <taxon>Basidiomycota</taxon>
        <taxon>Agaricomycotina</taxon>
        <taxon>Agaricomycetes</taxon>
        <taxon>Polyporales</taxon>
        <taxon>Sparassidaceae</taxon>
        <taxon>Sparassis</taxon>
    </lineage>
</organism>
<feature type="region of interest" description="Disordered" evidence="1">
    <location>
        <begin position="171"/>
        <end position="202"/>
    </location>
</feature>
<dbReference type="GeneID" id="38780213"/>
<reference evidence="2 3" key="1">
    <citation type="journal article" date="2018" name="Sci. Rep.">
        <title>Genome sequence of the cauliflower mushroom Sparassis crispa (Hanabiratake) and its association with beneficial usage.</title>
        <authorList>
            <person name="Kiyama R."/>
            <person name="Furutani Y."/>
            <person name="Kawaguchi K."/>
            <person name="Nakanishi T."/>
        </authorList>
    </citation>
    <scope>NUCLEOTIDE SEQUENCE [LARGE SCALE GENOMIC DNA]</scope>
</reference>
<feature type="region of interest" description="Disordered" evidence="1">
    <location>
        <begin position="326"/>
        <end position="375"/>
    </location>
</feature>
<feature type="compositionally biased region" description="Low complexity" evidence="1">
    <location>
        <begin position="326"/>
        <end position="337"/>
    </location>
</feature>
<accession>A0A401GM74</accession>
<proteinExistence type="predicted"/>
<protein>
    <submittedName>
        <fullName evidence="2">Uncharacterized protein</fullName>
    </submittedName>
</protein>
<dbReference type="RefSeq" id="XP_027614209.1">
    <property type="nucleotide sequence ID" value="XM_027758408.1"/>
</dbReference>
<dbReference type="EMBL" id="BFAD01000005">
    <property type="protein sequence ID" value="GBE83296.1"/>
    <property type="molecule type" value="Genomic_DNA"/>
</dbReference>
<name>A0A401GM74_9APHY</name>
<gene>
    <name evidence="2" type="ORF">SCP_0503440</name>
</gene>